<keyword evidence="1" id="KW-0472">Membrane</keyword>
<accession>A0AA39CH16</accession>
<dbReference type="AlphaFoldDB" id="A0AA39CH16"/>
<feature type="transmembrane region" description="Helical" evidence="1">
    <location>
        <begin position="157"/>
        <end position="175"/>
    </location>
</feature>
<dbReference type="PANTHER" id="PTHR35043">
    <property type="entry name" value="TRANSCRIPTION FACTOR DOMAIN-CONTAINING PROTEIN"/>
    <property type="match status" value="1"/>
</dbReference>
<organism evidence="2 3">
    <name type="scientific">Cladophialophora chaetospira</name>
    <dbReference type="NCBI Taxonomy" id="386627"/>
    <lineage>
        <taxon>Eukaryota</taxon>
        <taxon>Fungi</taxon>
        <taxon>Dikarya</taxon>
        <taxon>Ascomycota</taxon>
        <taxon>Pezizomycotina</taxon>
        <taxon>Eurotiomycetes</taxon>
        <taxon>Chaetothyriomycetidae</taxon>
        <taxon>Chaetothyriales</taxon>
        <taxon>Herpotrichiellaceae</taxon>
        <taxon>Cladophialophora</taxon>
    </lineage>
</organism>
<evidence type="ECO:0000313" key="2">
    <source>
        <dbReference type="EMBL" id="KAJ9607828.1"/>
    </source>
</evidence>
<dbReference type="EMBL" id="JAPDRK010000011">
    <property type="protein sequence ID" value="KAJ9607828.1"/>
    <property type="molecule type" value="Genomic_DNA"/>
</dbReference>
<comment type="caution">
    <text evidence="2">The sequence shown here is derived from an EMBL/GenBank/DDBJ whole genome shotgun (WGS) entry which is preliminary data.</text>
</comment>
<gene>
    <name evidence="2" type="ORF">H2200_007907</name>
</gene>
<feature type="transmembrane region" description="Helical" evidence="1">
    <location>
        <begin position="181"/>
        <end position="204"/>
    </location>
</feature>
<protein>
    <submittedName>
        <fullName evidence="2">Uncharacterized protein</fullName>
    </submittedName>
</protein>
<keyword evidence="3" id="KW-1185">Reference proteome</keyword>
<evidence type="ECO:0000313" key="3">
    <source>
        <dbReference type="Proteomes" id="UP001172673"/>
    </source>
</evidence>
<dbReference type="PANTHER" id="PTHR35043:SF8">
    <property type="entry name" value="DUF4220 DOMAIN-CONTAINING PROTEIN"/>
    <property type="match status" value="1"/>
</dbReference>
<keyword evidence="1" id="KW-0812">Transmembrane</keyword>
<dbReference type="Proteomes" id="UP001172673">
    <property type="component" value="Unassembled WGS sequence"/>
</dbReference>
<proteinExistence type="predicted"/>
<sequence length="261" mass="29381">MGSASDLYRGWKPSPHGGRSTLGLLYSCGLTIFICCWSSLHMNVPGDAESKATRFARQMKWTLICIIMPEYLAWNAIEDFWHARILQAEFAKTSHLSGWTLAHGFLVKMGGISLKTANGEHFRPAAQHFLNLVADGKVEVTELKKEQIEDKSKTSGIVKALALMQIIWFALGILGRGIQPLPITTLELSTVAIVFCSILTYAFWWHKPRDIQRPFVLNLKTTVHLRDLKAQTKSDNYKPYQVLHYGAPFSQLCQVLGRGTY</sequence>
<keyword evidence="1" id="KW-1133">Transmembrane helix</keyword>
<name>A0AA39CH16_9EURO</name>
<evidence type="ECO:0000256" key="1">
    <source>
        <dbReference type="SAM" id="Phobius"/>
    </source>
</evidence>
<reference evidence="2" key="1">
    <citation type="submission" date="2022-10" db="EMBL/GenBank/DDBJ databases">
        <title>Culturing micro-colonial fungi from biological soil crusts in the Mojave desert and describing Neophaeococcomyces mojavensis, and introducing the new genera and species Taxawa tesnikishii.</title>
        <authorList>
            <person name="Kurbessoian T."/>
            <person name="Stajich J.E."/>
        </authorList>
    </citation>
    <scope>NUCLEOTIDE SEQUENCE</scope>
    <source>
        <strain evidence="2">TK_41</strain>
    </source>
</reference>
<feature type="transmembrane region" description="Helical" evidence="1">
    <location>
        <begin position="21"/>
        <end position="40"/>
    </location>
</feature>